<feature type="compositionally biased region" description="Pro residues" evidence="1">
    <location>
        <begin position="1"/>
        <end position="15"/>
    </location>
</feature>
<feature type="transmembrane region" description="Helical" evidence="2">
    <location>
        <begin position="123"/>
        <end position="143"/>
    </location>
</feature>
<dbReference type="EMBL" id="BJLR01000009">
    <property type="protein sequence ID" value="GEA86719.1"/>
    <property type="molecule type" value="Genomic_DNA"/>
</dbReference>
<keyword evidence="4" id="KW-1185">Reference proteome</keyword>
<keyword evidence="2" id="KW-1133">Transmembrane helix</keyword>
<evidence type="ECO:0000256" key="1">
    <source>
        <dbReference type="SAM" id="MobiDB-lite"/>
    </source>
</evidence>
<feature type="region of interest" description="Disordered" evidence="1">
    <location>
        <begin position="1"/>
        <end position="33"/>
    </location>
</feature>
<feature type="transmembrane region" description="Helical" evidence="2">
    <location>
        <begin position="62"/>
        <end position="83"/>
    </location>
</feature>
<protein>
    <submittedName>
        <fullName evidence="3">Uncharacterized protein</fullName>
    </submittedName>
</protein>
<proteinExistence type="predicted"/>
<feature type="transmembrane region" description="Helical" evidence="2">
    <location>
        <begin position="98"/>
        <end position="116"/>
    </location>
</feature>
<keyword evidence="2" id="KW-0812">Transmembrane</keyword>
<feature type="transmembrane region" description="Helical" evidence="2">
    <location>
        <begin position="163"/>
        <end position="189"/>
    </location>
</feature>
<organism evidence="3 4">
    <name type="scientific">Cellulomonas cellasea</name>
    <dbReference type="NCBI Taxonomy" id="43670"/>
    <lineage>
        <taxon>Bacteria</taxon>
        <taxon>Bacillati</taxon>
        <taxon>Actinomycetota</taxon>
        <taxon>Actinomycetes</taxon>
        <taxon>Micrococcales</taxon>
        <taxon>Cellulomonadaceae</taxon>
        <taxon>Cellulomonas</taxon>
    </lineage>
</organism>
<gene>
    <name evidence="3" type="ORF">CCE01nite_06680</name>
</gene>
<keyword evidence="2" id="KW-0472">Membrane</keyword>
<comment type="caution">
    <text evidence="3">The sequence shown here is derived from an EMBL/GenBank/DDBJ whole genome shotgun (WGS) entry which is preliminary data.</text>
</comment>
<feature type="transmembrane region" description="Helical" evidence="2">
    <location>
        <begin position="246"/>
        <end position="266"/>
    </location>
</feature>
<dbReference type="AlphaFoldDB" id="A0A4Y3KQM5"/>
<feature type="transmembrane region" description="Helical" evidence="2">
    <location>
        <begin position="196"/>
        <end position="215"/>
    </location>
</feature>
<name>A0A4Y3KQM5_9CELL</name>
<accession>A0A4Y3KQM5</accession>
<feature type="transmembrane region" description="Helical" evidence="2">
    <location>
        <begin position="311"/>
        <end position="329"/>
    </location>
</feature>
<dbReference type="Proteomes" id="UP000317046">
    <property type="component" value="Unassembled WGS sequence"/>
</dbReference>
<evidence type="ECO:0000313" key="4">
    <source>
        <dbReference type="Proteomes" id="UP000317046"/>
    </source>
</evidence>
<feature type="compositionally biased region" description="Low complexity" evidence="1">
    <location>
        <begin position="16"/>
        <end position="30"/>
    </location>
</feature>
<sequence>MTPEPPPRTTPPAPRGPGATPTGAGPLPSRLPRRPSEVARAVTAQLRAALADAAPGSGYQRALYLAGLVLLASAVVHMGVWVVDGGAWEGAVSWRKPMTFGFSFGLLLLSCGWIQGALPRSPAWGWSVTVLVAGGSLLEVGLITVQRWRGVPSHFNDATPLDALVFTSMAAAIGTALLGVVVLGVWAALRLRGPAPVVVAVALGLTVTMVGGAIGGDMIARGLELTEMHGTVPDVVVVGAAGSAKLAHAVSLHGLQVLALLALLLGRSGLTTRGRTRAMLVAAAGYTALTALVVAQAYAGRALTDLPAATAVGLVLATTAVVVPFVLAVRDAGARPEPLRLTADDSEGTHAHRL</sequence>
<evidence type="ECO:0000313" key="3">
    <source>
        <dbReference type="EMBL" id="GEA86719.1"/>
    </source>
</evidence>
<evidence type="ECO:0000256" key="2">
    <source>
        <dbReference type="SAM" id="Phobius"/>
    </source>
</evidence>
<reference evidence="3" key="1">
    <citation type="submission" date="2019-06" db="EMBL/GenBank/DDBJ databases">
        <title>Whole genome shotgun sequence of Cellulomonas cellasea NBRC 3753.</title>
        <authorList>
            <person name="Hosoyama A."/>
            <person name="Uohara A."/>
            <person name="Ohji S."/>
            <person name="Ichikawa N."/>
        </authorList>
    </citation>
    <scope>NUCLEOTIDE SEQUENCE [LARGE SCALE GENOMIC DNA]</scope>
    <source>
        <strain evidence="3">NBRC 3753</strain>
    </source>
</reference>
<feature type="transmembrane region" description="Helical" evidence="2">
    <location>
        <begin position="278"/>
        <end position="299"/>
    </location>
</feature>